<accession>W4JPZ5</accession>
<evidence type="ECO:0000313" key="3">
    <source>
        <dbReference type="Proteomes" id="UP000030671"/>
    </source>
</evidence>
<dbReference type="KEGG" id="hir:HETIRDRAFT_330584"/>
<keyword evidence="3" id="KW-1185">Reference proteome</keyword>
<dbReference type="InParanoid" id="W4JPZ5"/>
<gene>
    <name evidence="2" type="ORF">HETIRDRAFT_330584</name>
</gene>
<organism evidence="2 3">
    <name type="scientific">Heterobasidion irregulare (strain TC 32-1)</name>
    <dbReference type="NCBI Taxonomy" id="747525"/>
    <lineage>
        <taxon>Eukaryota</taxon>
        <taxon>Fungi</taxon>
        <taxon>Dikarya</taxon>
        <taxon>Basidiomycota</taxon>
        <taxon>Agaricomycotina</taxon>
        <taxon>Agaricomycetes</taxon>
        <taxon>Russulales</taxon>
        <taxon>Bondarzewiaceae</taxon>
        <taxon>Heterobasidion</taxon>
        <taxon>Heterobasidion annosum species complex</taxon>
    </lineage>
</organism>
<reference evidence="2 3" key="1">
    <citation type="journal article" date="2012" name="New Phytol.">
        <title>Insight into trade-off between wood decay and parasitism from the genome of a fungal forest pathogen.</title>
        <authorList>
            <person name="Olson A."/>
            <person name="Aerts A."/>
            <person name="Asiegbu F."/>
            <person name="Belbahri L."/>
            <person name="Bouzid O."/>
            <person name="Broberg A."/>
            <person name="Canback B."/>
            <person name="Coutinho P.M."/>
            <person name="Cullen D."/>
            <person name="Dalman K."/>
            <person name="Deflorio G."/>
            <person name="van Diepen L.T."/>
            <person name="Dunand C."/>
            <person name="Duplessis S."/>
            <person name="Durling M."/>
            <person name="Gonthier P."/>
            <person name="Grimwood J."/>
            <person name="Fossdal C.G."/>
            <person name="Hansson D."/>
            <person name="Henrissat B."/>
            <person name="Hietala A."/>
            <person name="Himmelstrand K."/>
            <person name="Hoffmeister D."/>
            <person name="Hogberg N."/>
            <person name="James T.Y."/>
            <person name="Karlsson M."/>
            <person name="Kohler A."/>
            <person name="Kues U."/>
            <person name="Lee Y.H."/>
            <person name="Lin Y.C."/>
            <person name="Lind M."/>
            <person name="Lindquist E."/>
            <person name="Lombard V."/>
            <person name="Lucas S."/>
            <person name="Lunden K."/>
            <person name="Morin E."/>
            <person name="Murat C."/>
            <person name="Park J."/>
            <person name="Raffaello T."/>
            <person name="Rouze P."/>
            <person name="Salamov A."/>
            <person name="Schmutz J."/>
            <person name="Solheim H."/>
            <person name="Stahlberg J."/>
            <person name="Velez H."/>
            <person name="de Vries R.P."/>
            <person name="Wiebenga A."/>
            <person name="Woodward S."/>
            <person name="Yakovlev I."/>
            <person name="Garbelotto M."/>
            <person name="Martin F."/>
            <person name="Grigoriev I.V."/>
            <person name="Stenlid J."/>
        </authorList>
    </citation>
    <scope>NUCLEOTIDE SEQUENCE [LARGE SCALE GENOMIC DNA]</scope>
    <source>
        <strain evidence="2 3">TC 32-1</strain>
    </source>
</reference>
<dbReference type="AlphaFoldDB" id="W4JPZ5"/>
<name>W4JPZ5_HETIT</name>
<proteinExistence type="predicted"/>
<dbReference type="EMBL" id="KI925466">
    <property type="protein sequence ID" value="ETW75155.1"/>
    <property type="molecule type" value="Genomic_DNA"/>
</dbReference>
<dbReference type="Proteomes" id="UP000030671">
    <property type="component" value="Unassembled WGS sequence"/>
</dbReference>
<protein>
    <submittedName>
        <fullName evidence="2">Uncharacterized protein</fullName>
    </submittedName>
</protein>
<dbReference type="HOGENOM" id="CLU_683455_0_0_1"/>
<sequence length="403" mass="44523">MYSEADTTLQGSLQDATQGDVSALSGLFWSGSALDRSPAQCWDPPPHRQMASDLDIHSPRSFHYMDGTQSIFSVGDSGSHYRLDTDIVSHQDIHNTFSHAPGISDHQDTTNAVFSEHSEAPPSRMPSEESTHPGANDIPVRYDTVDPHILPTMPASSTQSGQAGFPIPHQPAQLAITANLDHGGLEDVNVNQGPHVTINDLMAHPETQRKVLLTHNQQSESYLERTFGKENVKLLPFQNPSDPMIKISPHVSDSPVQIVEQKLFIPYDRTRRALRERSRNLLPSPTFLKSDDGSIGVRLGRATQGQGLDPDSNYLSPVGDRQTLQLKIWISDTAKPDFDKQLSVTRFTDLKTLMKSIAKRVHQILSTGPCQVDSPDDYVLIGYTFVSKGAVMPILRRPQTIIV</sequence>
<feature type="region of interest" description="Disordered" evidence="1">
    <location>
        <begin position="114"/>
        <end position="135"/>
    </location>
</feature>
<dbReference type="RefSeq" id="XP_009552603.1">
    <property type="nucleotide sequence ID" value="XM_009554308.1"/>
</dbReference>
<evidence type="ECO:0000256" key="1">
    <source>
        <dbReference type="SAM" id="MobiDB-lite"/>
    </source>
</evidence>
<evidence type="ECO:0000313" key="2">
    <source>
        <dbReference type="EMBL" id="ETW75155.1"/>
    </source>
</evidence>
<dbReference type="GeneID" id="20671590"/>